<dbReference type="GeneID" id="95427938"/>
<dbReference type="PANTHER" id="PTHR48081">
    <property type="entry name" value="AB HYDROLASE SUPERFAMILY PROTEIN C4A8.06C"/>
    <property type="match status" value="1"/>
</dbReference>
<comment type="caution">
    <text evidence="3">The sequence shown here is derived from an EMBL/GenBank/DDBJ whole genome shotgun (WGS) entry which is preliminary data.</text>
</comment>
<dbReference type="SUPFAM" id="SSF53474">
    <property type="entry name" value="alpha/beta-Hydrolases"/>
    <property type="match status" value="1"/>
</dbReference>
<reference evidence="3" key="1">
    <citation type="submission" date="2010-07" db="EMBL/GenBank/DDBJ databases">
        <authorList>
            <person name="Muzny D."/>
            <person name="Qin X."/>
            <person name="Buhay C."/>
            <person name="Dugan-Rocha S."/>
            <person name="Ding Y."/>
            <person name="Chen G."/>
            <person name="Hawes A."/>
            <person name="Holder M."/>
            <person name="Jhangiani S."/>
            <person name="Johnson A."/>
            <person name="Khan Z."/>
            <person name="Li Z."/>
            <person name="Liu W."/>
            <person name="Liu X."/>
            <person name="Perez L."/>
            <person name="Shen H."/>
            <person name="Wang Q."/>
            <person name="Watt J."/>
            <person name="Xi L."/>
            <person name="Xin Y."/>
            <person name="Zhou J."/>
            <person name="Deng J."/>
            <person name="Jiang H."/>
            <person name="Liu Y."/>
            <person name="Qu J."/>
            <person name="Song X.-Z."/>
            <person name="Zhang L."/>
            <person name="Villasana D."/>
            <person name="Johnson A."/>
            <person name="Liu J."/>
            <person name="Liyanage D."/>
            <person name="Lorensuhewa L."/>
            <person name="Robinson T."/>
            <person name="Song A."/>
            <person name="Song B.-B."/>
            <person name="Dinh H."/>
            <person name="Thornton R."/>
            <person name="Coyle M."/>
            <person name="Francisco L."/>
            <person name="Jackson L."/>
            <person name="Javaid M."/>
            <person name="Korchina V."/>
            <person name="Kovar C."/>
            <person name="Mata R."/>
            <person name="Mathew T."/>
            <person name="Ngo R."/>
            <person name="Nguyen L."/>
            <person name="Nguyen N."/>
            <person name="Okwuonu G."/>
            <person name="Ongeri F."/>
            <person name="Pham C."/>
            <person name="Simmons D."/>
            <person name="Wilczek-Boney K."/>
            <person name="Hale W."/>
            <person name="Jakkamsetti A."/>
            <person name="Pham P."/>
            <person name="Ruth R."/>
            <person name="San Lucas F."/>
            <person name="Warren J."/>
            <person name="Zhang J."/>
            <person name="Zhao Z."/>
            <person name="Zhou C."/>
            <person name="Zhu D."/>
            <person name="Lee S."/>
            <person name="Bess C."/>
            <person name="Blankenburg K."/>
            <person name="Forbes L."/>
            <person name="Fu Q."/>
            <person name="Gubbala S."/>
            <person name="Hirani K."/>
            <person name="Jayaseelan J.C."/>
            <person name="Lara F."/>
            <person name="Munidasa M."/>
            <person name="Palculict T."/>
            <person name="Patil S."/>
            <person name="Pu L.-L."/>
            <person name="Saada N."/>
            <person name="Tang L."/>
            <person name="Weissenberger G."/>
            <person name="Zhu Y."/>
            <person name="Hemphill L."/>
            <person name="Shang Y."/>
            <person name="Youmans B."/>
            <person name="Ayvaz T."/>
            <person name="Ross M."/>
            <person name="Santibanez J."/>
            <person name="Aqrawi P."/>
            <person name="Gross S."/>
            <person name="Joshi V."/>
            <person name="Fowler G."/>
            <person name="Nazareth L."/>
            <person name="Reid J."/>
            <person name="Worley K."/>
            <person name="Petrosino J."/>
            <person name="Highlander S."/>
            <person name="Gibbs R."/>
        </authorList>
    </citation>
    <scope>NUCLEOTIDE SEQUENCE [LARGE SCALE GENOMIC DNA]</scope>
    <source>
        <strain evidence="3">ATCC 33861</strain>
    </source>
</reference>
<dbReference type="InterPro" id="IPR013094">
    <property type="entry name" value="AB_hydrolase_3"/>
</dbReference>
<protein>
    <submittedName>
        <fullName evidence="3">Hydrolase, alpha/beta domain protein</fullName>
        <ecNumber evidence="3">3.1.1.3</ecNumber>
    </submittedName>
</protein>
<dbReference type="AlphaFoldDB" id="D7VN99"/>
<dbReference type="Proteomes" id="UP000006258">
    <property type="component" value="Unassembled WGS sequence"/>
</dbReference>
<dbReference type="STRING" id="525373.HMPREF0766_12469"/>
<dbReference type="HOGENOM" id="CLU_012494_6_4_10"/>
<dbReference type="eggNOG" id="COG0657">
    <property type="taxonomic scope" value="Bacteria"/>
</dbReference>
<organism evidence="3 4">
    <name type="scientific">Sphingobacterium spiritivorum ATCC 33861</name>
    <dbReference type="NCBI Taxonomy" id="525373"/>
    <lineage>
        <taxon>Bacteria</taxon>
        <taxon>Pseudomonadati</taxon>
        <taxon>Bacteroidota</taxon>
        <taxon>Sphingobacteriia</taxon>
        <taxon>Sphingobacteriales</taxon>
        <taxon>Sphingobacteriaceae</taxon>
        <taxon>Sphingobacterium</taxon>
    </lineage>
</organism>
<gene>
    <name evidence="3" type="ORF">HMPREF0766_12469</name>
</gene>
<accession>D7VN99</accession>
<dbReference type="InterPro" id="IPR029058">
    <property type="entry name" value="AB_hydrolase_fold"/>
</dbReference>
<dbReference type="EC" id="3.1.1.3" evidence="3"/>
<evidence type="ECO:0000259" key="2">
    <source>
        <dbReference type="Pfam" id="PF07859"/>
    </source>
</evidence>
<dbReference type="PANTHER" id="PTHR48081:SF8">
    <property type="entry name" value="ALPHA_BETA HYDROLASE FOLD-3 DOMAIN-CONTAINING PROTEIN-RELATED"/>
    <property type="match status" value="1"/>
</dbReference>
<name>D7VN99_SPHSI</name>
<dbReference type="Gene3D" id="3.40.50.1820">
    <property type="entry name" value="alpha/beta hydrolase"/>
    <property type="match status" value="1"/>
</dbReference>
<evidence type="ECO:0000313" key="4">
    <source>
        <dbReference type="Proteomes" id="UP000006258"/>
    </source>
</evidence>
<dbReference type="InterPro" id="IPR050300">
    <property type="entry name" value="GDXG_lipolytic_enzyme"/>
</dbReference>
<evidence type="ECO:0000313" key="3">
    <source>
        <dbReference type="EMBL" id="EFK57396.1"/>
    </source>
</evidence>
<feature type="domain" description="Alpha/beta hydrolase fold-3" evidence="2">
    <location>
        <begin position="83"/>
        <end position="285"/>
    </location>
</feature>
<sequence length="310" mass="34564">MKTVQFNPEINKIMENIQMIHVFDGKTPLDIGRKGYETMAVQLSGKKEPVTIIEEFNIPGNNHEIPVRIYRPKGVEREKSAAIIYLHGGWFVSGSFETHDAVVRQLANATGEAIVFVDYRLAPEHPFPAGLNDALSATQWIISNADHLHINKNKIGIIGDSAGGALAVSAATQLGRKLKFQVLIYPAADNKLNTVSWQKYETGPIINKEEGIRAWNWYLSTPEDQHNQLAVPLLIKDFKDTPPALVLLAEHDPLRDEGRQLAENMKTSGVHVKTVVYKDMVHGFMHMGAVLKETKEAILEIAAFTKENLN</sequence>
<dbReference type="OrthoDB" id="9815425at2"/>
<keyword evidence="1 3" id="KW-0378">Hydrolase</keyword>
<proteinExistence type="predicted"/>
<keyword evidence="4" id="KW-1185">Reference proteome</keyword>
<dbReference type="EMBL" id="ACHA02000011">
    <property type="protein sequence ID" value="EFK57396.1"/>
    <property type="molecule type" value="Genomic_DNA"/>
</dbReference>
<dbReference type="GO" id="GO:0004806">
    <property type="term" value="F:triacylglycerol lipase activity"/>
    <property type="evidence" value="ECO:0007669"/>
    <property type="project" value="UniProtKB-EC"/>
</dbReference>
<dbReference type="RefSeq" id="WP_002993020.1">
    <property type="nucleotide sequence ID" value="NZ_GL379770.1"/>
</dbReference>
<evidence type="ECO:0000256" key="1">
    <source>
        <dbReference type="ARBA" id="ARBA00022801"/>
    </source>
</evidence>
<dbReference type="Pfam" id="PF07859">
    <property type="entry name" value="Abhydrolase_3"/>
    <property type="match status" value="1"/>
</dbReference>